<name>A0ABM7V8G3_9PROT</name>
<feature type="domain" description="3'-5' exonuclease" evidence="1">
    <location>
        <begin position="5"/>
        <end position="173"/>
    </location>
</feature>
<protein>
    <submittedName>
        <fullName evidence="2">3'-5' exonuclease</fullName>
    </submittedName>
</protein>
<evidence type="ECO:0000259" key="1">
    <source>
        <dbReference type="SMART" id="SM00474"/>
    </source>
</evidence>
<dbReference type="Gene3D" id="3.30.420.10">
    <property type="entry name" value="Ribonuclease H-like superfamily/Ribonuclease H"/>
    <property type="match status" value="1"/>
</dbReference>
<sequence>MRKVKTIKLYHSDLPDDLEFGDSVAVDTEAMGLAHYRDRLCLVQLTFGDGVCHLVQIDRNVQEAPRLRALLSNENIEKIFHFARFDVALLYKSMGILCKPVYCTRIASVLSRTYTERHSLRELCHELLGVDISKTERSSYWGAKFLTDAQKSYAANDVLYLHDLKEKLNEILKREERYELFLDVCRCIPVRSQLDAIGFSEDIFAHHK</sequence>
<dbReference type="InterPro" id="IPR036397">
    <property type="entry name" value="RNaseH_sf"/>
</dbReference>
<evidence type="ECO:0000313" key="3">
    <source>
        <dbReference type="Proteomes" id="UP001320209"/>
    </source>
</evidence>
<dbReference type="Proteomes" id="UP001320209">
    <property type="component" value="Chromosome"/>
</dbReference>
<organism evidence="2 3">
    <name type="scientific">Candidatus Hydrogenosomobacter endosymbioticus</name>
    <dbReference type="NCBI Taxonomy" id="2558174"/>
    <lineage>
        <taxon>Bacteria</taxon>
        <taxon>Pseudomonadati</taxon>
        <taxon>Pseudomonadota</taxon>
        <taxon>Alphaproteobacteria</taxon>
        <taxon>Holosporales</taxon>
        <taxon>Holosporaceae</taxon>
        <taxon>Candidatus Hydrogenosomobacter</taxon>
    </lineage>
</organism>
<dbReference type="GO" id="GO:0004527">
    <property type="term" value="F:exonuclease activity"/>
    <property type="evidence" value="ECO:0007669"/>
    <property type="project" value="UniProtKB-KW"/>
</dbReference>
<proteinExistence type="predicted"/>
<evidence type="ECO:0000313" key="2">
    <source>
        <dbReference type="EMBL" id="BDB96058.1"/>
    </source>
</evidence>
<gene>
    <name evidence="2" type="ORF">HYD_1910</name>
</gene>
<dbReference type="RefSeq" id="WP_236865451.1">
    <property type="nucleotide sequence ID" value="NZ_AP025225.1"/>
</dbReference>
<dbReference type="SMART" id="SM00474">
    <property type="entry name" value="35EXOc"/>
    <property type="match status" value="1"/>
</dbReference>
<reference evidence="2" key="1">
    <citation type="submission" date="2021-10" db="EMBL/GenBank/DDBJ databases">
        <title>Genome Sequence of The Candidatus Hydrogeosomobacter endosymbioticus, an Intracellular Bacterial Symbiont of the Anaerobic Ciliate GW7.</title>
        <authorList>
            <person name="Shiohama Y."/>
            <person name="Shinzato N."/>
        </authorList>
    </citation>
    <scope>NUCLEOTIDE SEQUENCE [LARGE SCALE GENOMIC DNA]</scope>
    <source>
        <strain evidence="2">200920</strain>
    </source>
</reference>
<keyword evidence="2" id="KW-0378">Hydrolase</keyword>
<dbReference type="PANTHER" id="PTHR47649:SF1">
    <property type="entry name" value="RIBONUCLEASE D"/>
    <property type="match status" value="1"/>
</dbReference>
<keyword evidence="3" id="KW-1185">Reference proteome</keyword>
<keyword evidence="2" id="KW-0269">Exonuclease</keyword>
<dbReference type="Pfam" id="PF01612">
    <property type="entry name" value="DNA_pol_A_exo1"/>
    <property type="match status" value="1"/>
</dbReference>
<dbReference type="InterPro" id="IPR002562">
    <property type="entry name" value="3'-5'_exonuclease_dom"/>
</dbReference>
<dbReference type="InterPro" id="IPR051086">
    <property type="entry name" value="RNase_D-like"/>
</dbReference>
<dbReference type="InterPro" id="IPR012337">
    <property type="entry name" value="RNaseH-like_sf"/>
</dbReference>
<keyword evidence="2" id="KW-0540">Nuclease</keyword>
<dbReference type="CDD" id="cd06142">
    <property type="entry name" value="RNaseD_exo"/>
    <property type="match status" value="1"/>
</dbReference>
<accession>A0ABM7V8G3</accession>
<dbReference type="EMBL" id="AP025225">
    <property type="protein sequence ID" value="BDB96058.1"/>
    <property type="molecule type" value="Genomic_DNA"/>
</dbReference>
<dbReference type="PANTHER" id="PTHR47649">
    <property type="entry name" value="RIBONUCLEASE D"/>
    <property type="match status" value="1"/>
</dbReference>
<dbReference type="SUPFAM" id="SSF53098">
    <property type="entry name" value="Ribonuclease H-like"/>
    <property type="match status" value="1"/>
</dbReference>